<dbReference type="Gene3D" id="3.10.180.10">
    <property type="entry name" value="2,3-Dihydroxybiphenyl 1,2-Dioxygenase, domain 1"/>
    <property type="match status" value="1"/>
</dbReference>
<protein>
    <recommendedName>
        <fullName evidence="2">Glyoxalase domain-containing protein 5</fullName>
    </recommendedName>
</protein>
<dbReference type="InterPro" id="IPR037523">
    <property type="entry name" value="VOC_core"/>
</dbReference>
<keyword evidence="5" id="KW-1185">Reference proteome</keyword>
<dbReference type="PANTHER" id="PTHR21366:SF14">
    <property type="entry name" value="GLYOXALASE DOMAIN-CONTAINING PROTEIN 5"/>
    <property type="match status" value="1"/>
</dbReference>
<reference evidence="4 5" key="1">
    <citation type="journal article" date="2008" name="Nature">
        <title>The Trichoplax genome and the nature of placozoans.</title>
        <authorList>
            <person name="Srivastava M."/>
            <person name="Begovic E."/>
            <person name="Chapman J."/>
            <person name="Putnam N.H."/>
            <person name="Hellsten U."/>
            <person name="Kawashima T."/>
            <person name="Kuo A."/>
            <person name="Mitros T."/>
            <person name="Salamov A."/>
            <person name="Carpenter M.L."/>
            <person name="Signorovitch A.Y."/>
            <person name="Moreno M.A."/>
            <person name="Kamm K."/>
            <person name="Grimwood J."/>
            <person name="Schmutz J."/>
            <person name="Shapiro H."/>
            <person name="Grigoriev I.V."/>
            <person name="Buss L.W."/>
            <person name="Schierwater B."/>
            <person name="Dellaporta S.L."/>
            <person name="Rokhsar D.S."/>
        </authorList>
    </citation>
    <scope>NUCLEOTIDE SEQUENCE [LARGE SCALE GENOMIC DNA]</scope>
    <source>
        <strain evidence="4 5">Grell-BS-1999</strain>
    </source>
</reference>
<dbReference type="EMBL" id="DS985244">
    <property type="protein sequence ID" value="EDV25522.1"/>
    <property type="molecule type" value="Genomic_DNA"/>
</dbReference>
<evidence type="ECO:0000313" key="4">
    <source>
        <dbReference type="EMBL" id="EDV25522.1"/>
    </source>
</evidence>
<dbReference type="GeneID" id="6752768"/>
<dbReference type="CDD" id="cd07253">
    <property type="entry name" value="GLOD5"/>
    <property type="match status" value="1"/>
</dbReference>
<evidence type="ECO:0000313" key="5">
    <source>
        <dbReference type="Proteomes" id="UP000009022"/>
    </source>
</evidence>
<evidence type="ECO:0000256" key="2">
    <source>
        <dbReference type="ARBA" id="ARBA00040140"/>
    </source>
</evidence>
<proteinExistence type="inferred from homology"/>
<dbReference type="Pfam" id="PF00903">
    <property type="entry name" value="Glyoxalase"/>
    <property type="match status" value="1"/>
</dbReference>
<dbReference type="OrthoDB" id="5371818at2759"/>
<dbReference type="AlphaFoldDB" id="B3RVL8"/>
<dbReference type="RefSeq" id="XP_002111555.1">
    <property type="nucleotide sequence ID" value="XM_002111519.1"/>
</dbReference>
<feature type="domain" description="VOC" evidence="3">
    <location>
        <begin position="4"/>
        <end position="124"/>
    </location>
</feature>
<dbReference type="Proteomes" id="UP000009022">
    <property type="component" value="Unassembled WGS sequence"/>
</dbReference>
<organism evidence="4 5">
    <name type="scientific">Trichoplax adhaerens</name>
    <name type="common">Trichoplax reptans</name>
    <dbReference type="NCBI Taxonomy" id="10228"/>
    <lineage>
        <taxon>Eukaryota</taxon>
        <taxon>Metazoa</taxon>
        <taxon>Placozoa</taxon>
        <taxon>Uniplacotomia</taxon>
        <taxon>Trichoplacea</taxon>
        <taxon>Trichoplacidae</taxon>
        <taxon>Trichoplax</taxon>
    </lineage>
</organism>
<dbReference type="PANTHER" id="PTHR21366">
    <property type="entry name" value="GLYOXALASE FAMILY PROTEIN"/>
    <property type="match status" value="1"/>
</dbReference>
<dbReference type="HOGENOM" id="CLU_046006_4_3_1"/>
<dbReference type="KEGG" id="tad:TRIADDRAFT_24240"/>
<accession>B3RVL8</accession>
<dbReference type="InterPro" id="IPR004360">
    <property type="entry name" value="Glyas_Fos-R_dOase_dom"/>
</dbReference>
<evidence type="ECO:0000256" key="1">
    <source>
        <dbReference type="ARBA" id="ARBA00010363"/>
    </source>
</evidence>
<comment type="similarity">
    <text evidence="1">Belongs to the glyoxalase I family.</text>
</comment>
<gene>
    <name evidence="4" type="ORF">TRIADDRAFT_24240</name>
</gene>
<dbReference type="SUPFAM" id="SSF54593">
    <property type="entry name" value="Glyoxalase/Bleomycin resistance protein/Dihydroxybiphenyl dioxygenase"/>
    <property type="match status" value="1"/>
</dbReference>
<dbReference type="PROSITE" id="PS51819">
    <property type="entry name" value="VOC"/>
    <property type="match status" value="1"/>
</dbReference>
<dbReference type="InterPro" id="IPR029068">
    <property type="entry name" value="Glyas_Bleomycin-R_OHBP_Dase"/>
</dbReference>
<dbReference type="STRING" id="10228.B3RVL8"/>
<evidence type="ECO:0000259" key="3">
    <source>
        <dbReference type="PROSITE" id="PS51819"/>
    </source>
</evidence>
<dbReference type="CTD" id="6752768"/>
<dbReference type="InParanoid" id="B3RVL8"/>
<dbReference type="PhylomeDB" id="B3RVL8"/>
<sequence>MIKRLDHLVLTVRDVQATCAFYTRYLQMELITFKGDRKALKFGQQKINLHQYGNEFEPKAHHPTPGSGDLCFITSEPIKLIQTRLESKGIRLEEGPVQRTGANGPILSIYFRDPDGNLLELSNEL</sequence>
<dbReference type="InterPro" id="IPR050383">
    <property type="entry name" value="GlyoxalaseI/FosfomycinResist"/>
</dbReference>
<dbReference type="OMA" id="FGTHKIN"/>
<dbReference type="eggNOG" id="ENOG502S0RY">
    <property type="taxonomic scope" value="Eukaryota"/>
</dbReference>
<name>B3RVL8_TRIAD</name>